<sequence length="379" mass="40912">MSDRREARDAGRPLSLAIYLPDLSGGGAERLHLRLAPEFAAAGLDVSFLLDQRKGELLDAVPAKVRVDVLGADRQMKAMPLLARHLRRARPDVLIANMEHMNVMAVLARGLARSGTHIVATQHNAFSEQVKRTSWQWRALPALYRTVLPRADAVVAVSSGVADDLAAASGLDRDRMTVIHNGVVTADFAARMAGEPDHPWFAEDRPIVLAVGRFVPQKDFTTLIDAFGRLAKETGDARLVVLGDGPLRAEMEAQVAALGLTDQVALPGFVANPLPWLRRAELFVLSSRFEGFGNVVAEALACGTPVVSTDCPHGPAEILEDGACGRLVPVGDPAALSRAMAAALGEQPDREALRRRAEAFTVKRCAERYLDLIRRIAPA</sequence>
<evidence type="ECO:0000256" key="1">
    <source>
        <dbReference type="ARBA" id="ARBA00022676"/>
    </source>
</evidence>
<keyword evidence="6" id="KW-1185">Reference proteome</keyword>
<feature type="domain" description="Glycosyltransferase subfamily 4-like N-terminal" evidence="4">
    <location>
        <begin position="26"/>
        <end position="185"/>
    </location>
</feature>
<dbReference type="InterPro" id="IPR001296">
    <property type="entry name" value="Glyco_trans_1"/>
</dbReference>
<evidence type="ECO:0000313" key="5">
    <source>
        <dbReference type="EMBL" id="KAB0678871.1"/>
    </source>
</evidence>
<accession>A0A7V7PN63</accession>
<dbReference type="AlphaFoldDB" id="A0A7V7PN63"/>
<dbReference type="PANTHER" id="PTHR12526">
    <property type="entry name" value="GLYCOSYLTRANSFERASE"/>
    <property type="match status" value="1"/>
</dbReference>
<dbReference type="Pfam" id="PF00534">
    <property type="entry name" value="Glycos_transf_1"/>
    <property type="match status" value="1"/>
</dbReference>
<dbReference type="Proteomes" id="UP000432089">
    <property type="component" value="Unassembled WGS sequence"/>
</dbReference>
<organism evidence="5 6">
    <name type="scientific">Plantimonas leprariae</name>
    <dbReference type="NCBI Taxonomy" id="2615207"/>
    <lineage>
        <taxon>Bacteria</taxon>
        <taxon>Pseudomonadati</taxon>
        <taxon>Pseudomonadota</taxon>
        <taxon>Alphaproteobacteria</taxon>
        <taxon>Hyphomicrobiales</taxon>
        <taxon>Aurantimonadaceae</taxon>
        <taxon>Plantimonas</taxon>
    </lineage>
</organism>
<reference evidence="5 6" key="1">
    <citation type="submission" date="2019-09" db="EMBL/GenBank/DDBJ databases">
        <title>YIM 132180 draft genome.</title>
        <authorList>
            <person name="Zhang K."/>
        </authorList>
    </citation>
    <scope>NUCLEOTIDE SEQUENCE [LARGE SCALE GENOMIC DNA]</scope>
    <source>
        <strain evidence="5 6">YIM 132180</strain>
    </source>
</reference>
<dbReference type="EMBL" id="VZDO01000012">
    <property type="protein sequence ID" value="KAB0678871.1"/>
    <property type="molecule type" value="Genomic_DNA"/>
</dbReference>
<dbReference type="SUPFAM" id="SSF53756">
    <property type="entry name" value="UDP-Glycosyltransferase/glycogen phosphorylase"/>
    <property type="match status" value="1"/>
</dbReference>
<dbReference type="InterPro" id="IPR028098">
    <property type="entry name" value="Glyco_trans_4-like_N"/>
</dbReference>
<keyword evidence="1" id="KW-0328">Glycosyltransferase</keyword>
<proteinExistence type="predicted"/>
<evidence type="ECO:0000313" key="6">
    <source>
        <dbReference type="Proteomes" id="UP000432089"/>
    </source>
</evidence>
<name>A0A7V7PN63_9HYPH</name>
<dbReference type="CDD" id="cd03811">
    <property type="entry name" value="GT4_GT28_WabH-like"/>
    <property type="match status" value="1"/>
</dbReference>
<protein>
    <submittedName>
        <fullName evidence="5">Glycosyltransferase</fullName>
    </submittedName>
</protein>
<dbReference type="Gene3D" id="3.40.50.2000">
    <property type="entry name" value="Glycogen Phosphorylase B"/>
    <property type="match status" value="2"/>
</dbReference>
<dbReference type="RefSeq" id="WP_150971121.1">
    <property type="nucleotide sequence ID" value="NZ_VZDO01000012.1"/>
</dbReference>
<gene>
    <name evidence="5" type="ORF">F6X38_15450</name>
</gene>
<keyword evidence="2 5" id="KW-0808">Transferase</keyword>
<evidence type="ECO:0000256" key="2">
    <source>
        <dbReference type="ARBA" id="ARBA00022679"/>
    </source>
</evidence>
<evidence type="ECO:0000259" key="3">
    <source>
        <dbReference type="Pfam" id="PF00534"/>
    </source>
</evidence>
<evidence type="ECO:0000259" key="4">
    <source>
        <dbReference type="Pfam" id="PF13439"/>
    </source>
</evidence>
<dbReference type="GO" id="GO:0016757">
    <property type="term" value="F:glycosyltransferase activity"/>
    <property type="evidence" value="ECO:0007669"/>
    <property type="project" value="UniProtKB-KW"/>
</dbReference>
<dbReference type="PANTHER" id="PTHR12526:SF510">
    <property type="entry name" value="D-INOSITOL 3-PHOSPHATE GLYCOSYLTRANSFERASE"/>
    <property type="match status" value="1"/>
</dbReference>
<feature type="domain" description="Glycosyl transferase family 1" evidence="3">
    <location>
        <begin position="202"/>
        <end position="358"/>
    </location>
</feature>
<comment type="caution">
    <text evidence="5">The sequence shown here is derived from an EMBL/GenBank/DDBJ whole genome shotgun (WGS) entry which is preliminary data.</text>
</comment>
<dbReference type="Pfam" id="PF13439">
    <property type="entry name" value="Glyco_transf_4"/>
    <property type="match status" value="1"/>
</dbReference>